<evidence type="ECO:0000313" key="1">
    <source>
        <dbReference type="EMBL" id="VDM98773.1"/>
    </source>
</evidence>
<organism evidence="3">
    <name type="scientific">Onchocerca ochengi</name>
    <name type="common">Filarial nematode worm</name>
    <dbReference type="NCBI Taxonomy" id="42157"/>
    <lineage>
        <taxon>Eukaryota</taxon>
        <taxon>Metazoa</taxon>
        <taxon>Ecdysozoa</taxon>
        <taxon>Nematoda</taxon>
        <taxon>Chromadorea</taxon>
        <taxon>Rhabditida</taxon>
        <taxon>Spirurina</taxon>
        <taxon>Spiruromorpha</taxon>
        <taxon>Filarioidea</taxon>
        <taxon>Onchocercidae</taxon>
        <taxon>Onchocerca</taxon>
    </lineage>
</organism>
<dbReference type="STRING" id="42157.A0A182EW20"/>
<evidence type="ECO:0000313" key="2">
    <source>
        <dbReference type="Proteomes" id="UP000271087"/>
    </source>
</evidence>
<proteinExistence type="predicted"/>
<evidence type="ECO:0000313" key="3">
    <source>
        <dbReference type="WBParaSite" id="nOo.2.0.1.t12364-RA"/>
    </source>
</evidence>
<dbReference type="AlphaFoldDB" id="A0A182EW20"/>
<keyword evidence="2" id="KW-1185">Reference proteome</keyword>
<accession>A0A182EW20</accession>
<reference evidence="3" key="1">
    <citation type="submission" date="2016-06" db="UniProtKB">
        <authorList>
            <consortium name="WormBaseParasite"/>
        </authorList>
    </citation>
    <scope>IDENTIFICATION</scope>
</reference>
<protein>
    <submittedName>
        <fullName evidence="3">Integrin_alpha2 domain-containing protein</fullName>
    </submittedName>
</protein>
<gene>
    <name evidence="1" type="ORF">NOO_LOCUS12364</name>
</gene>
<reference evidence="1 2" key="2">
    <citation type="submission" date="2018-08" db="EMBL/GenBank/DDBJ databases">
        <authorList>
            <person name="Laetsch R D."/>
            <person name="Stevens L."/>
            <person name="Kumar S."/>
            <person name="Blaxter L. M."/>
        </authorList>
    </citation>
    <scope>NUCLEOTIDE SEQUENCE [LARGE SCALE GENOMIC DNA]</scope>
</reference>
<dbReference type="WBParaSite" id="nOo.2.0.1.t12364-RA">
    <property type="protein sequence ID" value="nOo.2.0.1.t12364-RA"/>
    <property type="gene ID" value="nOo.2.0.1.g12364"/>
</dbReference>
<dbReference type="EMBL" id="UYRW01010418">
    <property type="protein sequence ID" value="VDM98773.1"/>
    <property type="molecule type" value="Genomic_DNA"/>
</dbReference>
<dbReference type="OrthoDB" id="10505751at2759"/>
<sequence length="203" mass="22217">MLLKIGSNLFTGLVVFFSIVEGVYQLAVKSPTHVSVTMIVQPSFINSSLVVFAPINSPYSPVVENGRLSLEEIDMKQKVPFPKLHFTPSTIMVPLSGTKEVKLLISSDSDGPSDNVAVLPSVEIHDENLPFSLATADLTNGIGRGDGYYMKCKLSRISNQTGRSTKCTVFALQIPYVYTVPASISNYVRNVMILADDRNEQND</sequence>
<dbReference type="Proteomes" id="UP000271087">
    <property type="component" value="Unassembled WGS sequence"/>
</dbReference>
<name>A0A182EW20_ONCOC</name>